<dbReference type="Proteomes" id="UP000196402">
    <property type="component" value="Unassembled WGS sequence"/>
</dbReference>
<dbReference type="VEuPathDB" id="PlasmoDB:PVPAM_110067500"/>
<dbReference type="VEuPathDB" id="PlasmoDB:PVW1_050044000"/>
<protein>
    <submittedName>
        <fullName evidence="1">Vir protein, putative</fullName>
    </submittedName>
</protein>
<organism evidence="1 2">
    <name type="scientific">Plasmodium vivax</name>
    <name type="common">malaria parasite P. vivax</name>
    <dbReference type="NCBI Taxonomy" id="5855"/>
    <lineage>
        <taxon>Eukaryota</taxon>
        <taxon>Sar</taxon>
        <taxon>Alveolata</taxon>
        <taxon>Apicomplexa</taxon>
        <taxon>Aconoidasida</taxon>
        <taxon>Haemosporida</taxon>
        <taxon>Plasmodiidae</taxon>
        <taxon>Plasmodium</taxon>
        <taxon>Plasmodium (Plasmodium)</taxon>
    </lineage>
</organism>
<name>A0A1G4E3Q0_PLAVI</name>
<dbReference type="VEuPathDB" id="PlasmoDB:PVX_067690"/>
<dbReference type="VEuPathDB" id="PlasmoDB:PVP01_0004810"/>
<dbReference type="InterPro" id="IPR008780">
    <property type="entry name" value="Plasmodium_Vir"/>
</dbReference>
<dbReference type="AlphaFoldDB" id="A0A1G4E3Q0"/>
<gene>
    <name evidence="1" type="ORF">PVT01_000094400</name>
</gene>
<proteinExistence type="predicted"/>
<dbReference type="EMBL" id="FLYH01000314">
    <property type="protein sequence ID" value="SCA60333.1"/>
    <property type="molecule type" value="Genomic_DNA"/>
</dbReference>
<sequence length="257" mass="30524">MENSIYTYVDQFPEFASKILESQDITDIQFKKPCEDFRDSKLTTYNGDKPQFIKECTKIVKYLEDNKSNANFKPAFCKYINYWLYDTLEKMDPFSSNALLDAFYSNIGKLNICQTYKNHIEKEIYDDLKELYNLHEHLIKYKKESKQAQDDSCVHAKNGAELYESHVDKCKWMHNYGYCSSLKKFRDVYENHRTEENKCSVNMQYLTPFTSFGAWLRPRLPGGKHKTKKLEKKMQDLRNTSDVRNSRYTLPYHSSQS</sequence>
<reference evidence="1 2" key="1">
    <citation type="submission" date="2016-07" db="EMBL/GenBank/DDBJ databases">
        <authorList>
            <consortium name="Pathogen Informatics"/>
        </authorList>
    </citation>
    <scope>NUCLEOTIDE SEQUENCE [LARGE SCALE GENOMIC DNA]</scope>
</reference>
<accession>A0A1G4E3Q0</accession>
<dbReference type="Pfam" id="PF05795">
    <property type="entry name" value="Plasmodium_Vir"/>
    <property type="match status" value="1"/>
</dbReference>
<evidence type="ECO:0000313" key="1">
    <source>
        <dbReference type="EMBL" id="SCA60333.1"/>
    </source>
</evidence>
<evidence type="ECO:0000313" key="2">
    <source>
        <dbReference type="Proteomes" id="UP000196402"/>
    </source>
</evidence>